<dbReference type="Proteomes" id="UP000190367">
    <property type="component" value="Unassembled WGS sequence"/>
</dbReference>
<reference evidence="3" key="1">
    <citation type="submission" date="2017-02" db="EMBL/GenBank/DDBJ databases">
        <authorList>
            <person name="Varghese N."/>
            <person name="Submissions S."/>
        </authorList>
    </citation>
    <scope>NUCLEOTIDE SEQUENCE [LARGE SCALE GENOMIC DNA]</scope>
    <source>
        <strain evidence="3">DSM 22224</strain>
    </source>
</reference>
<feature type="domain" description="Aminoglycoside phosphotransferase" evidence="1">
    <location>
        <begin position="25"/>
        <end position="261"/>
    </location>
</feature>
<dbReference type="RefSeq" id="WP_078671442.1">
    <property type="nucleotide sequence ID" value="NZ_FUWZ01000004.1"/>
</dbReference>
<dbReference type="EMBL" id="FUWZ01000004">
    <property type="protein sequence ID" value="SKA36256.1"/>
    <property type="molecule type" value="Genomic_DNA"/>
</dbReference>
<keyword evidence="2" id="KW-0418">Kinase</keyword>
<dbReference type="InterPro" id="IPR002575">
    <property type="entry name" value="Aminoglycoside_PTrfase"/>
</dbReference>
<dbReference type="GO" id="GO:0016301">
    <property type="term" value="F:kinase activity"/>
    <property type="evidence" value="ECO:0007669"/>
    <property type="project" value="UniProtKB-KW"/>
</dbReference>
<gene>
    <name evidence="2" type="ORF">SAMN04488128_10471</name>
</gene>
<organism evidence="2 3">
    <name type="scientific">Chitinophaga eiseniae</name>
    <dbReference type="NCBI Taxonomy" id="634771"/>
    <lineage>
        <taxon>Bacteria</taxon>
        <taxon>Pseudomonadati</taxon>
        <taxon>Bacteroidota</taxon>
        <taxon>Chitinophagia</taxon>
        <taxon>Chitinophagales</taxon>
        <taxon>Chitinophagaceae</taxon>
        <taxon>Chitinophaga</taxon>
    </lineage>
</organism>
<dbReference type="InterPro" id="IPR011009">
    <property type="entry name" value="Kinase-like_dom_sf"/>
</dbReference>
<dbReference type="Gene3D" id="3.90.1200.10">
    <property type="match status" value="1"/>
</dbReference>
<name>A0A1T4T701_9BACT</name>
<evidence type="ECO:0000259" key="1">
    <source>
        <dbReference type="Pfam" id="PF01636"/>
    </source>
</evidence>
<dbReference type="PANTHER" id="PTHR21310">
    <property type="entry name" value="AMINOGLYCOSIDE PHOSPHOTRANSFERASE-RELATED-RELATED"/>
    <property type="match status" value="1"/>
</dbReference>
<protein>
    <submittedName>
        <fullName evidence="2">Hygromycin-B 4-O-kinase</fullName>
    </submittedName>
</protein>
<keyword evidence="2" id="KW-0808">Transferase</keyword>
<dbReference type="OrthoDB" id="9812495at2"/>
<accession>A0A1T4T701</accession>
<dbReference type="STRING" id="634771.SAMN04488128_10471"/>
<sequence>MRKPIVDIDQLTAAVISHYGKIDHMEPVQDGMESFAFRLVISGKKYVLRVNHRVEGFEKDDFVNRHLAGPGLPVPEIEAIGLLESGIAWCLSALAPGVTLQDLPAAYLPAVTAPLAAVMQAMAAAPLDKVTGFGPFNSRGEGQYASWKAYLESICGDTTYDWPTAGKRVPMKRIRPLQELLLLAIRDIPEVRQLVHGDFGSNNVLTDGHVITGVIDWSEAMAGDSLYDMANIFFWRTWLNCMEQQARYFEAQGIDKTRLAAYQLRIGLEEVYQTAVTGDMDDMDWALVRCEHLAGIAR</sequence>
<dbReference type="AlphaFoldDB" id="A0A1T4T701"/>
<proteinExistence type="predicted"/>
<dbReference type="SUPFAM" id="SSF56112">
    <property type="entry name" value="Protein kinase-like (PK-like)"/>
    <property type="match status" value="1"/>
</dbReference>
<dbReference type="Gene3D" id="3.30.200.150">
    <property type="match status" value="1"/>
</dbReference>
<dbReference type="InterPro" id="IPR051678">
    <property type="entry name" value="AGP_Transferase"/>
</dbReference>
<dbReference type="Pfam" id="PF01636">
    <property type="entry name" value="APH"/>
    <property type="match status" value="1"/>
</dbReference>
<evidence type="ECO:0000313" key="2">
    <source>
        <dbReference type="EMBL" id="SKA36256.1"/>
    </source>
</evidence>
<keyword evidence="3" id="KW-1185">Reference proteome</keyword>
<evidence type="ECO:0000313" key="3">
    <source>
        <dbReference type="Proteomes" id="UP000190367"/>
    </source>
</evidence>